<sequence length="266" mass="30599">MKFLHAVIVCLNRFDKTQKLFGWLIQFFIFIQSVIMWAGKKEFQSFSDCFFHNSKQAQHPWINERVIEYSWVYKNIQGLENGRVLDVGAKEGLPVTDMLLENDNVVYALDINASGSIRRGNLIIEKGDIRSTSFEENYFDAVIVVSTLEHIGVAGRYGISDEDELGDFNAMREIFRILKPGGKVLVTVPYGIGKSLPLNRLYNAGRINGIFKNFKIIKSTFFCFKQTYKMWFEVPESVAGQNDWDREPWYALACFSAIKPKSEVMK</sequence>
<dbReference type="AlphaFoldDB" id="A0A3E0AKX8"/>
<reference evidence="3 4" key="1">
    <citation type="submission" date="2018-08" db="EMBL/GenBank/DDBJ databases">
        <title>Genomic Encyclopedia of Type Strains, Phase IV (KMG-IV): sequencing the most valuable type-strain genomes for metagenomic binning, comparative biology and taxonomic classification.</title>
        <authorList>
            <person name="Goeker M."/>
        </authorList>
    </citation>
    <scope>NUCLEOTIDE SEQUENCE [LARGE SCALE GENOMIC DNA]</scope>
    <source>
        <strain evidence="3 4">DSM 23923</strain>
    </source>
</reference>
<keyword evidence="4" id="KW-1185">Reference proteome</keyword>
<dbReference type="InterPro" id="IPR029063">
    <property type="entry name" value="SAM-dependent_MTases_sf"/>
</dbReference>
<keyword evidence="1" id="KW-1133">Transmembrane helix</keyword>
<organism evidence="3 4">
    <name type="scientific">Pelolinea submarina</name>
    <dbReference type="NCBI Taxonomy" id="913107"/>
    <lineage>
        <taxon>Bacteria</taxon>
        <taxon>Bacillati</taxon>
        <taxon>Chloroflexota</taxon>
        <taxon>Anaerolineae</taxon>
        <taxon>Anaerolineales</taxon>
        <taxon>Anaerolineaceae</taxon>
        <taxon>Pelolinea</taxon>
    </lineage>
</organism>
<comment type="caution">
    <text evidence="3">The sequence shown here is derived from an EMBL/GenBank/DDBJ whole genome shotgun (WGS) entry which is preliminary data.</text>
</comment>
<keyword evidence="1" id="KW-0472">Membrane</keyword>
<dbReference type="EMBL" id="QUMS01000001">
    <property type="protein sequence ID" value="REG10550.1"/>
    <property type="molecule type" value="Genomic_DNA"/>
</dbReference>
<evidence type="ECO:0000313" key="3">
    <source>
        <dbReference type="EMBL" id="REG10550.1"/>
    </source>
</evidence>
<dbReference type="Gene3D" id="3.40.50.150">
    <property type="entry name" value="Vaccinia Virus protein VP39"/>
    <property type="match status" value="1"/>
</dbReference>
<evidence type="ECO:0000259" key="2">
    <source>
        <dbReference type="Pfam" id="PF08241"/>
    </source>
</evidence>
<keyword evidence="1" id="KW-0812">Transmembrane</keyword>
<keyword evidence="3" id="KW-0808">Transferase</keyword>
<proteinExistence type="predicted"/>
<dbReference type="CDD" id="cd02440">
    <property type="entry name" value="AdoMet_MTases"/>
    <property type="match status" value="1"/>
</dbReference>
<dbReference type="SUPFAM" id="SSF53335">
    <property type="entry name" value="S-adenosyl-L-methionine-dependent methyltransferases"/>
    <property type="match status" value="1"/>
</dbReference>
<accession>A0A3E0AKX8</accession>
<gene>
    <name evidence="3" type="ORF">DFR64_0409</name>
</gene>
<name>A0A3E0AKX8_9CHLR</name>
<dbReference type="InterPro" id="IPR013216">
    <property type="entry name" value="Methyltransf_11"/>
</dbReference>
<dbReference type="GO" id="GO:0032259">
    <property type="term" value="P:methylation"/>
    <property type="evidence" value="ECO:0007669"/>
    <property type="project" value="UniProtKB-KW"/>
</dbReference>
<feature type="transmembrane region" description="Helical" evidence="1">
    <location>
        <begin position="20"/>
        <end position="39"/>
    </location>
</feature>
<evidence type="ECO:0000313" key="4">
    <source>
        <dbReference type="Proteomes" id="UP000256388"/>
    </source>
</evidence>
<dbReference type="Proteomes" id="UP000256388">
    <property type="component" value="Unassembled WGS sequence"/>
</dbReference>
<dbReference type="GO" id="GO:0008757">
    <property type="term" value="F:S-adenosylmethionine-dependent methyltransferase activity"/>
    <property type="evidence" value="ECO:0007669"/>
    <property type="project" value="InterPro"/>
</dbReference>
<evidence type="ECO:0000256" key="1">
    <source>
        <dbReference type="SAM" id="Phobius"/>
    </source>
</evidence>
<dbReference type="OrthoDB" id="9757640at2"/>
<protein>
    <submittedName>
        <fullName evidence="3">Methyltransferase family protein</fullName>
    </submittedName>
</protein>
<dbReference type="RefSeq" id="WP_116223721.1">
    <property type="nucleotide sequence ID" value="NZ_AP018437.1"/>
</dbReference>
<dbReference type="Pfam" id="PF08241">
    <property type="entry name" value="Methyltransf_11"/>
    <property type="match status" value="1"/>
</dbReference>
<keyword evidence="3" id="KW-0489">Methyltransferase</keyword>
<feature type="domain" description="Methyltransferase type 11" evidence="2">
    <location>
        <begin position="85"/>
        <end position="185"/>
    </location>
</feature>